<feature type="region of interest" description="Disordered" evidence="1">
    <location>
        <begin position="33"/>
        <end position="84"/>
    </location>
</feature>
<organism evidence="2 3">
    <name type="scientific">Trema orientale</name>
    <name type="common">Charcoal tree</name>
    <name type="synonym">Celtis orientalis</name>
    <dbReference type="NCBI Taxonomy" id="63057"/>
    <lineage>
        <taxon>Eukaryota</taxon>
        <taxon>Viridiplantae</taxon>
        <taxon>Streptophyta</taxon>
        <taxon>Embryophyta</taxon>
        <taxon>Tracheophyta</taxon>
        <taxon>Spermatophyta</taxon>
        <taxon>Magnoliopsida</taxon>
        <taxon>eudicotyledons</taxon>
        <taxon>Gunneridae</taxon>
        <taxon>Pentapetalae</taxon>
        <taxon>rosids</taxon>
        <taxon>fabids</taxon>
        <taxon>Rosales</taxon>
        <taxon>Cannabaceae</taxon>
        <taxon>Trema</taxon>
    </lineage>
</organism>
<feature type="non-terminal residue" evidence="2">
    <location>
        <position position="1"/>
    </location>
</feature>
<reference evidence="3" key="1">
    <citation type="submission" date="2016-06" db="EMBL/GenBank/DDBJ databases">
        <title>Parallel loss of symbiosis genes in relatives of nitrogen-fixing non-legume Parasponia.</title>
        <authorList>
            <person name="Van Velzen R."/>
            <person name="Holmer R."/>
            <person name="Bu F."/>
            <person name="Rutten L."/>
            <person name="Van Zeijl A."/>
            <person name="Liu W."/>
            <person name="Santuari L."/>
            <person name="Cao Q."/>
            <person name="Sharma T."/>
            <person name="Shen D."/>
            <person name="Roswanjaya Y."/>
            <person name="Wardhani T."/>
            <person name="Kalhor M.S."/>
            <person name="Jansen J."/>
            <person name="Van den Hoogen J."/>
            <person name="Gungor B."/>
            <person name="Hartog M."/>
            <person name="Hontelez J."/>
            <person name="Verver J."/>
            <person name="Yang W.-C."/>
            <person name="Schijlen E."/>
            <person name="Repin R."/>
            <person name="Schilthuizen M."/>
            <person name="Schranz E."/>
            <person name="Heidstra R."/>
            <person name="Miyata K."/>
            <person name="Fedorova E."/>
            <person name="Kohlen W."/>
            <person name="Bisseling T."/>
            <person name="Smit S."/>
            <person name="Geurts R."/>
        </authorList>
    </citation>
    <scope>NUCLEOTIDE SEQUENCE [LARGE SCALE GENOMIC DNA]</scope>
    <source>
        <strain evidence="3">cv. RG33-2</strain>
    </source>
</reference>
<proteinExistence type="predicted"/>
<keyword evidence="3" id="KW-1185">Reference proteome</keyword>
<dbReference type="InParanoid" id="A0A2P5EGK6"/>
<sequence length="98" mass="11248">KKVTNWCEQTQQLLRCWFNWSCGTEIRKGNFVPNQQGTSHPDENIHETPYYAPTKEAKEGRKLPQKSPARGHAPKMAKRINRSSPPIMLRGIAIMMSL</sequence>
<dbReference type="OrthoDB" id="10531878at2759"/>
<dbReference type="EMBL" id="JXTC01000159">
    <property type="protein sequence ID" value="PON84659.1"/>
    <property type="molecule type" value="Genomic_DNA"/>
</dbReference>
<accession>A0A2P5EGK6</accession>
<protein>
    <submittedName>
        <fullName evidence="2">Uncharacterized protein</fullName>
    </submittedName>
</protein>
<comment type="caution">
    <text evidence="2">The sequence shown here is derived from an EMBL/GenBank/DDBJ whole genome shotgun (WGS) entry which is preliminary data.</text>
</comment>
<feature type="compositionally biased region" description="Basic residues" evidence="1">
    <location>
        <begin position="72"/>
        <end position="81"/>
    </location>
</feature>
<gene>
    <name evidence="2" type="ORF">TorRG33x02_195980</name>
</gene>
<evidence type="ECO:0000256" key="1">
    <source>
        <dbReference type="SAM" id="MobiDB-lite"/>
    </source>
</evidence>
<evidence type="ECO:0000313" key="3">
    <source>
        <dbReference type="Proteomes" id="UP000237000"/>
    </source>
</evidence>
<evidence type="ECO:0000313" key="2">
    <source>
        <dbReference type="EMBL" id="PON84659.1"/>
    </source>
</evidence>
<dbReference type="Proteomes" id="UP000237000">
    <property type="component" value="Unassembled WGS sequence"/>
</dbReference>
<dbReference type="AlphaFoldDB" id="A0A2P5EGK6"/>
<name>A0A2P5EGK6_TREOI</name>